<evidence type="ECO:0000256" key="9">
    <source>
        <dbReference type="PROSITE-ProRule" id="PRU10141"/>
    </source>
</evidence>
<dbReference type="SUPFAM" id="SSF56112">
    <property type="entry name" value="Protein kinase-like (PK-like)"/>
    <property type="match status" value="1"/>
</dbReference>
<evidence type="ECO:0000256" key="7">
    <source>
        <dbReference type="ARBA" id="ARBA00047899"/>
    </source>
</evidence>
<dbReference type="InterPro" id="IPR011009">
    <property type="entry name" value="Kinase-like_dom_sf"/>
</dbReference>
<dbReference type="EC" id="2.7.11.1" evidence="1"/>
<dbReference type="PANTHER" id="PTHR44899">
    <property type="entry name" value="CAMK FAMILY PROTEIN KINASE"/>
    <property type="match status" value="1"/>
</dbReference>
<keyword evidence="3" id="KW-0808">Transferase</keyword>
<dbReference type="PROSITE" id="PS50011">
    <property type="entry name" value="PROTEIN_KINASE_DOM"/>
    <property type="match status" value="1"/>
</dbReference>
<evidence type="ECO:0000259" key="11">
    <source>
        <dbReference type="PROSITE" id="PS50011"/>
    </source>
</evidence>
<comment type="similarity">
    <text evidence="10">Belongs to the protein kinase superfamily.</text>
</comment>
<gene>
    <name evidence="12" type="ORF">KFE25_002768</name>
</gene>
<name>A0A8J5XBB1_DIALT</name>
<evidence type="ECO:0000256" key="1">
    <source>
        <dbReference type="ARBA" id="ARBA00012513"/>
    </source>
</evidence>
<evidence type="ECO:0000256" key="5">
    <source>
        <dbReference type="ARBA" id="ARBA00022777"/>
    </source>
</evidence>
<dbReference type="Proteomes" id="UP000751190">
    <property type="component" value="Unassembled WGS sequence"/>
</dbReference>
<evidence type="ECO:0000256" key="10">
    <source>
        <dbReference type="RuleBase" id="RU000304"/>
    </source>
</evidence>
<keyword evidence="5" id="KW-0418">Kinase</keyword>
<reference evidence="12" key="1">
    <citation type="submission" date="2021-05" db="EMBL/GenBank/DDBJ databases">
        <title>The genome of the haptophyte Pavlova lutheri (Diacronema luteri, Pavlovales) - a model for lipid biosynthesis in eukaryotic algae.</title>
        <authorList>
            <person name="Hulatt C.J."/>
            <person name="Posewitz M.C."/>
        </authorList>
    </citation>
    <scope>NUCLEOTIDE SEQUENCE</scope>
    <source>
        <strain evidence="12">NIVA-4/92</strain>
    </source>
</reference>
<dbReference type="OMA" id="MHSANIQ"/>
<dbReference type="InterPro" id="IPR051131">
    <property type="entry name" value="NEK_Ser/Thr_kinase_NIMA"/>
</dbReference>
<dbReference type="AlphaFoldDB" id="A0A8J5XBB1"/>
<evidence type="ECO:0000256" key="3">
    <source>
        <dbReference type="ARBA" id="ARBA00022679"/>
    </source>
</evidence>
<dbReference type="Gene3D" id="1.10.510.10">
    <property type="entry name" value="Transferase(Phosphotransferase) domain 1"/>
    <property type="match status" value="1"/>
</dbReference>
<dbReference type="PANTHER" id="PTHR44899:SF3">
    <property type="entry name" value="SERINE_THREONINE-PROTEIN KINASE NEK1"/>
    <property type="match status" value="1"/>
</dbReference>
<comment type="catalytic activity">
    <reaction evidence="7">
        <text>L-threonyl-[protein] + ATP = O-phospho-L-threonyl-[protein] + ADP + H(+)</text>
        <dbReference type="Rhea" id="RHEA:46608"/>
        <dbReference type="Rhea" id="RHEA-COMP:11060"/>
        <dbReference type="Rhea" id="RHEA-COMP:11605"/>
        <dbReference type="ChEBI" id="CHEBI:15378"/>
        <dbReference type="ChEBI" id="CHEBI:30013"/>
        <dbReference type="ChEBI" id="CHEBI:30616"/>
        <dbReference type="ChEBI" id="CHEBI:61977"/>
        <dbReference type="ChEBI" id="CHEBI:456216"/>
        <dbReference type="EC" id="2.7.11.1"/>
    </reaction>
</comment>
<keyword evidence="13" id="KW-1185">Reference proteome</keyword>
<dbReference type="GO" id="GO:0005524">
    <property type="term" value="F:ATP binding"/>
    <property type="evidence" value="ECO:0007669"/>
    <property type="project" value="UniProtKB-UniRule"/>
</dbReference>
<sequence length="299" mass="33325">MEAFNNGSRLADYEMDGAGLIGRGKFSVVHRTRRKRDNKRVALKKIQVFEMMDSKCRNECLNEIKLLQSLGHPNIVQYLDAFIEDNELHVAMELAERGDLGGLIKRAASAGTPLPEGHVWEYFVQIADALRYMHSKRVMHRDIKPANVFIMDTGVLKLGDLGLGRYFSSKTNMVHSTVGTPFYMSPECIQGSYYDWKSDIWSLGCLLYELATLRSPFFTEGLNYYTLGKKINKRAFEPISGAFSAELRGLVDHMIQVDPAHRLDSEAVYAVAVQRVGSSFSTPGMDGGASTGVPVPMAS</sequence>
<dbReference type="OrthoDB" id="248923at2759"/>
<accession>A0A8J5XBB1</accession>
<keyword evidence="4 9" id="KW-0547">Nucleotide-binding</keyword>
<evidence type="ECO:0000256" key="2">
    <source>
        <dbReference type="ARBA" id="ARBA00022527"/>
    </source>
</evidence>
<organism evidence="12 13">
    <name type="scientific">Diacronema lutheri</name>
    <name type="common">Unicellular marine alga</name>
    <name type="synonym">Monochrysis lutheri</name>
    <dbReference type="NCBI Taxonomy" id="2081491"/>
    <lineage>
        <taxon>Eukaryota</taxon>
        <taxon>Haptista</taxon>
        <taxon>Haptophyta</taxon>
        <taxon>Pavlovophyceae</taxon>
        <taxon>Pavlovales</taxon>
        <taxon>Pavlovaceae</taxon>
        <taxon>Diacronema</taxon>
    </lineage>
</organism>
<feature type="binding site" evidence="9">
    <location>
        <position position="44"/>
    </location>
    <ligand>
        <name>ATP</name>
        <dbReference type="ChEBI" id="CHEBI:30616"/>
    </ligand>
</feature>
<dbReference type="InterPro" id="IPR017441">
    <property type="entry name" value="Protein_kinase_ATP_BS"/>
</dbReference>
<protein>
    <recommendedName>
        <fullName evidence="1">non-specific serine/threonine protein kinase</fullName>
        <ecNumber evidence="1">2.7.11.1</ecNumber>
    </recommendedName>
</protein>
<feature type="domain" description="Protein kinase" evidence="11">
    <location>
        <begin position="15"/>
        <end position="281"/>
    </location>
</feature>
<dbReference type="SMART" id="SM00220">
    <property type="entry name" value="S_TKc"/>
    <property type="match status" value="1"/>
</dbReference>
<comment type="caution">
    <text evidence="12">The sequence shown here is derived from an EMBL/GenBank/DDBJ whole genome shotgun (WGS) entry which is preliminary data.</text>
</comment>
<dbReference type="PROSITE" id="PS00107">
    <property type="entry name" value="PROTEIN_KINASE_ATP"/>
    <property type="match status" value="1"/>
</dbReference>
<dbReference type="InterPro" id="IPR008271">
    <property type="entry name" value="Ser/Thr_kinase_AS"/>
</dbReference>
<dbReference type="EMBL" id="JAGTXO010000010">
    <property type="protein sequence ID" value="KAG8465461.1"/>
    <property type="molecule type" value="Genomic_DNA"/>
</dbReference>
<comment type="catalytic activity">
    <reaction evidence="8">
        <text>L-seryl-[protein] + ATP = O-phospho-L-seryl-[protein] + ADP + H(+)</text>
        <dbReference type="Rhea" id="RHEA:17989"/>
        <dbReference type="Rhea" id="RHEA-COMP:9863"/>
        <dbReference type="Rhea" id="RHEA-COMP:11604"/>
        <dbReference type="ChEBI" id="CHEBI:15378"/>
        <dbReference type="ChEBI" id="CHEBI:29999"/>
        <dbReference type="ChEBI" id="CHEBI:30616"/>
        <dbReference type="ChEBI" id="CHEBI:83421"/>
        <dbReference type="ChEBI" id="CHEBI:456216"/>
        <dbReference type="EC" id="2.7.11.1"/>
    </reaction>
</comment>
<dbReference type="PROSITE" id="PS00108">
    <property type="entry name" value="PROTEIN_KINASE_ST"/>
    <property type="match status" value="1"/>
</dbReference>
<proteinExistence type="inferred from homology"/>
<dbReference type="Pfam" id="PF00069">
    <property type="entry name" value="Pkinase"/>
    <property type="match status" value="1"/>
</dbReference>
<dbReference type="InterPro" id="IPR000719">
    <property type="entry name" value="Prot_kinase_dom"/>
</dbReference>
<evidence type="ECO:0000313" key="12">
    <source>
        <dbReference type="EMBL" id="KAG8465461.1"/>
    </source>
</evidence>
<dbReference type="GO" id="GO:0004674">
    <property type="term" value="F:protein serine/threonine kinase activity"/>
    <property type="evidence" value="ECO:0007669"/>
    <property type="project" value="UniProtKB-KW"/>
</dbReference>
<evidence type="ECO:0000256" key="6">
    <source>
        <dbReference type="ARBA" id="ARBA00022840"/>
    </source>
</evidence>
<evidence type="ECO:0000256" key="4">
    <source>
        <dbReference type="ARBA" id="ARBA00022741"/>
    </source>
</evidence>
<keyword evidence="6 9" id="KW-0067">ATP-binding</keyword>
<keyword evidence="2 10" id="KW-0723">Serine/threonine-protein kinase</keyword>
<evidence type="ECO:0000313" key="13">
    <source>
        <dbReference type="Proteomes" id="UP000751190"/>
    </source>
</evidence>
<evidence type="ECO:0000256" key="8">
    <source>
        <dbReference type="ARBA" id="ARBA00048679"/>
    </source>
</evidence>